<evidence type="ECO:0000313" key="2">
    <source>
        <dbReference type="Proteomes" id="UP000276133"/>
    </source>
</evidence>
<sequence>MRMNDGRTINKTPVMVKIRANMWDIVSFSFKKNLDKTAVMITAELLRVSISPMSKYLTEKKPRIMVAEPAAPLTNKSFRCDFGPNVGW</sequence>
<dbReference type="EMBL" id="REGN01003114">
    <property type="protein sequence ID" value="RNA24462.1"/>
    <property type="molecule type" value="Genomic_DNA"/>
</dbReference>
<reference evidence="1 2" key="1">
    <citation type="journal article" date="2018" name="Sci. Rep.">
        <title>Genomic signatures of local adaptation to the degree of environmental predictability in rotifers.</title>
        <authorList>
            <person name="Franch-Gras L."/>
            <person name="Hahn C."/>
            <person name="Garcia-Roger E.M."/>
            <person name="Carmona M.J."/>
            <person name="Serra M."/>
            <person name="Gomez A."/>
        </authorList>
    </citation>
    <scope>NUCLEOTIDE SEQUENCE [LARGE SCALE GENOMIC DNA]</scope>
    <source>
        <strain evidence="1">HYR1</strain>
    </source>
</reference>
<name>A0A3M7RLM0_BRAPC</name>
<protein>
    <submittedName>
        <fullName evidence="1">Uncharacterized protein</fullName>
    </submittedName>
</protein>
<evidence type="ECO:0000313" key="1">
    <source>
        <dbReference type="EMBL" id="RNA24462.1"/>
    </source>
</evidence>
<gene>
    <name evidence="1" type="ORF">BpHYR1_051887</name>
</gene>
<proteinExistence type="predicted"/>
<accession>A0A3M7RLM0</accession>
<organism evidence="1 2">
    <name type="scientific">Brachionus plicatilis</name>
    <name type="common">Marine rotifer</name>
    <name type="synonym">Brachionus muelleri</name>
    <dbReference type="NCBI Taxonomy" id="10195"/>
    <lineage>
        <taxon>Eukaryota</taxon>
        <taxon>Metazoa</taxon>
        <taxon>Spiralia</taxon>
        <taxon>Gnathifera</taxon>
        <taxon>Rotifera</taxon>
        <taxon>Eurotatoria</taxon>
        <taxon>Monogononta</taxon>
        <taxon>Pseudotrocha</taxon>
        <taxon>Ploima</taxon>
        <taxon>Brachionidae</taxon>
        <taxon>Brachionus</taxon>
    </lineage>
</organism>
<dbReference type="Proteomes" id="UP000276133">
    <property type="component" value="Unassembled WGS sequence"/>
</dbReference>
<keyword evidence="2" id="KW-1185">Reference proteome</keyword>
<dbReference type="AlphaFoldDB" id="A0A3M7RLM0"/>
<comment type="caution">
    <text evidence="1">The sequence shown here is derived from an EMBL/GenBank/DDBJ whole genome shotgun (WGS) entry which is preliminary data.</text>
</comment>